<dbReference type="Proteomes" id="UP001470230">
    <property type="component" value="Unassembled WGS sequence"/>
</dbReference>
<gene>
    <name evidence="1" type="ORF">M9Y10_028248</name>
</gene>
<proteinExistence type="predicted"/>
<keyword evidence="2" id="KW-1185">Reference proteome</keyword>
<name>A0ABR2KIS1_9EUKA</name>
<accession>A0ABR2KIS1</accession>
<comment type="caution">
    <text evidence="1">The sequence shown here is derived from an EMBL/GenBank/DDBJ whole genome shotgun (WGS) entry which is preliminary data.</text>
</comment>
<dbReference type="EMBL" id="JAPFFF010000004">
    <property type="protein sequence ID" value="KAK8891044.1"/>
    <property type="molecule type" value="Genomic_DNA"/>
</dbReference>
<evidence type="ECO:0000313" key="1">
    <source>
        <dbReference type="EMBL" id="KAK8891044.1"/>
    </source>
</evidence>
<evidence type="ECO:0000313" key="2">
    <source>
        <dbReference type="Proteomes" id="UP001470230"/>
    </source>
</evidence>
<protein>
    <submittedName>
        <fullName evidence="1">Uncharacterized protein</fullName>
    </submittedName>
</protein>
<reference evidence="1 2" key="1">
    <citation type="submission" date="2024-04" db="EMBL/GenBank/DDBJ databases">
        <title>Tritrichomonas musculus Genome.</title>
        <authorList>
            <person name="Alves-Ferreira E."/>
            <person name="Grigg M."/>
            <person name="Lorenzi H."/>
            <person name="Galac M."/>
        </authorList>
    </citation>
    <scope>NUCLEOTIDE SEQUENCE [LARGE SCALE GENOMIC DNA]</scope>
    <source>
        <strain evidence="1 2">EAF2021</strain>
    </source>
</reference>
<sequence>MLFSLLLVFSLSQSNEKNKESPAMHTMREIRALSSDISSIQFDSNDSAEHFDKDAINLFLNESKIIGKQKSIFDAFGKVLNNEDEYLKQDCNNCIKILSQTAVFSFLAIRKSITNTVKFYQATSSDCSVKDVQLLFSNDGIINYTTEIYHLQGKSLNTFHFQQNVTFDKVQVNATSSNPSLLCFGKFSLLNH</sequence>
<organism evidence="1 2">
    <name type="scientific">Tritrichomonas musculus</name>
    <dbReference type="NCBI Taxonomy" id="1915356"/>
    <lineage>
        <taxon>Eukaryota</taxon>
        <taxon>Metamonada</taxon>
        <taxon>Parabasalia</taxon>
        <taxon>Tritrichomonadida</taxon>
        <taxon>Tritrichomonadidae</taxon>
        <taxon>Tritrichomonas</taxon>
    </lineage>
</organism>